<dbReference type="InterPro" id="IPR006094">
    <property type="entry name" value="Oxid_FAD_bind_N"/>
</dbReference>
<dbReference type="InterPro" id="IPR016169">
    <property type="entry name" value="FAD-bd_PCMH_sub2"/>
</dbReference>
<dbReference type="Gene3D" id="3.30.465.10">
    <property type="match status" value="1"/>
</dbReference>
<organism evidence="7">
    <name type="scientific">uncultured bacterium AR_456</name>
    <dbReference type="NCBI Taxonomy" id="1630014"/>
    <lineage>
        <taxon>Bacteria</taxon>
        <taxon>environmental samples</taxon>
    </lineage>
</organism>
<evidence type="ECO:0000256" key="3">
    <source>
        <dbReference type="ARBA" id="ARBA00022630"/>
    </source>
</evidence>
<proteinExistence type="inferred from homology"/>
<comment type="similarity">
    <text evidence="2">Belongs to the oxygen-dependent FAD-linked oxidoreductase family.</text>
</comment>
<name>A0A0E3M1R6_9BACT</name>
<dbReference type="InterPro" id="IPR016166">
    <property type="entry name" value="FAD-bd_PCMH"/>
</dbReference>
<dbReference type="GO" id="GO:0016491">
    <property type="term" value="F:oxidoreductase activity"/>
    <property type="evidence" value="ECO:0007669"/>
    <property type="project" value="UniProtKB-KW"/>
</dbReference>
<accession>A0A0E3M1R6</accession>
<dbReference type="AlphaFoldDB" id="A0A0E3M1R6"/>
<evidence type="ECO:0000256" key="2">
    <source>
        <dbReference type="ARBA" id="ARBA00005466"/>
    </source>
</evidence>
<dbReference type="GO" id="GO:0071949">
    <property type="term" value="F:FAD binding"/>
    <property type="evidence" value="ECO:0007669"/>
    <property type="project" value="InterPro"/>
</dbReference>
<comment type="cofactor">
    <cofactor evidence="1">
        <name>FAD</name>
        <dbReference type="ChEBI" id="CHEBI:57692"/>
    </cofactor>
</comment>
<keyword evidence="5" id="KW-0560">Oxidoreductase</keyword>
<feature type="domain" description="FAD-binding PCMH-type" evidence="6">
    <location>
        <begin position="70"/>
        <end position="250"/>
    </location>
</feature>
<dbReference type="EMBL" id="KP830094">
    <property type="protein sequence ID" value="AKA59446.1"/>
    <property type="molecule type" value="Genomic_DNA"/>
</dbReference>
<dbReference type="PANTHER" id="PTHR42973">
    <property type="entry name" value="BINDING OXIDOREDUCTASE, PUTATIVE (AFU_ORTHOLOGUE AFUA_1G17690)-RELATED"/>
    <property type="match status" value="1"/>
</dbReference>
<dbReference type="Pfam" id="PF01565">
    <property type="entry name" value="FAD_binding_4"/>
    <property type="match status" value="1"/>
</dbReference>
<evidence type="ECO:0000256" key="4">
    <source>
        <dbReference type="ARBA" id="ARBA00022827"/>
    </source>
</evidence>
<evidence type="ECO:0000256" key="5">
    <source>
        <dbReference type="ARBA" id="ARBA00023002"/>
    </source>
</evidence>
<dbReference type="PANTHER" id="PTHR42973:SF39">
    <property type="entry name" value="FAD-BINDING PCMH-TYPE DOMAIN-CONTAINING PROTEIN"/>
    <property type="match status" value="1"/>
</dbReference>
<evidence type="ECO:0000313" key="7">
    <source>
        <dbReference type="EMBL" id="AKA59446.1"/>
    </source>
</evidence>
<dbReference type="InterPro" id="IPR036318">
    <property type="entry name" value="FAD-bd_PCMH-like_sf"/>
</dbReference>
<protein>
    <submittedName>
        <fullName evidence="7">FAD-linked oxidase</fullName>
    </submittedName>
</protein>
<reference evidence="7" key="1">
    <citation type="journal article" date="2015" name="Proc. Natl. Acad. Sci. U.S.A.">
        <title>Multiplexed metagenome mining using short DNA sequence tags facilitates targeted discovery of epoxyketone proteasome inhibitors.</title>
        <authorList>
            <person name="Owen J.G."/>
            <person name="Charlop-Powers Z."/>
            <person name="Smith A.G."/>
            <person name="Ternei M.A."/>
            <person name="Calle P.Y."/>
            <person name="Reddy B.V."/>
            <person name="Montiel D."/>
            <person name="Brady S.F."/>
        </authorList>
    </citation>
    <scope>NUCLEOTIDE SEQUENCE</scope>
</reference>
<sequence length="533" mass="56366">MREHSRRHVLTGAAAVAAGLGVGGGVVGAGTAGADPARAAAAGEPDLGPVSVVPSDPRYPDLVQRGHKRFVGSPDVVRVVGSTDQVVQAVGDAVRAGKRLAVRSGGHCFEDFVDSPDVRFVIDLSGMTDVYFDPARGAFAVEGGAPLDEVYRRLFLGWNVTLPAGWCPKVGVGGHVAGGGYGTLSRQHGLAADHLYAVEVVVVDRSGSARAVVATREASDPNRDLWWAHTGGGGGSFGVVTRYWFRSPNATGTDPGSLLPAPPPTVLNFTAEWSWADFDAARFTRFVRNHGEWCAANAAAGSPASRYYAELVLVRQAYGKHAMLGQASGPDAGRLLDEHLAALSAGVAAPTAVTRTEQPWLSAVYAGPNNTKLYRLKVKSGYLVRPFTDAQSAAIYHHLTRTDYSGIGGSIGIAAYGGAINAVAPDATATSHRDAIARLLYSAPWLDPAEDAEHLAWIRAFYADVYAASGGVPAPEEGAYINYCDADLADPAHNTSGMPWSTLYFGANYPRLQRAKARWDPLNVFRHQLSVRP</sequence>
<keyword evidence="3" id="KW-0285">Flavoprotein</keyword>
<dbReference type="SUPFAM" id="SSF56176">
    <property type="entry name" value="FAD-binding/transporter-associated domain-like"/>
    <property type="match status" value="1"/>
</dbReference>
<evidence type="ECO:0000259" key="6">
    <source>
        <dbReference type="PROSITE" id="PS51387"/>
    </source>
</evidence>
<dbReference type="PROSITE" id="PS51318">
    <property type="entry name" value="TAT"/>
    <property type="match status" value="1"/>
</dbReference>
<evidence type="ECO:0000256" key="1">
    <source>
        <dbReference type="ARBA" id="ARBA00001974"/>
    </source>
</evidence>
<dbReference type="Gene3D" id="3.40.462.20">
    <property type="match status" value="1"/>
</dbReference>
<dbReference type="Pfam" id="PF08031">
    <property type="entry name" value="BBE"/>
    <property type="match status" value="1"/>
</dbReference>
<dbReference type="InterPro" id="IPR006311">
    <property type="entry name" value="TAT_signal"/>
</dbReference>
<dbReference type="InterPro" id="IPR012951">
    <property type="entry name" value="BBE"/>
</dbReference>
<dbReference type="PROSITE" id="PS51387">
    <property type="entry name" value="FAD_PCMH"/>
    <property type="match status" value="1"/>
</dbReference>
<dbReference type="InterPro" id="IPR050416">
    <property type="entry name" value="FAD-linked_Oxidoreductase"/>
</dbReference>
<keyword evidence="4" id="KW-0274">FAD</keyword>